<comment type="caution">
    <text evidence="2">The sequence shown here is derived from an EMBL/GenBank/DDBJ whole genome shotgun (WGS) entry which is preliminary data.</text>
</comment>
<evidence type="ECO:0000313" key="2">
    <source>
        <dbReference type="EMBL" id="PKI63324.1"/>
    </source>
</evidence>
<dbReference type="SUPFAM" id="SSF53098">
    <property type="entry name" value="Ribonuclease H-like"/>
    <property type="match status" value="1"/>
</dbReference>
<dbReference type="Proteomes" id="UP000233551">
    <property type="component" value="Unassembled WGS sequence"/>
</dbReference>
<gene>
    <name evidence="2" type="ORF">CRG98_016315</name>
</gene>
<protein>
    <recommendedName>
        <fullName evidence="1">Integrase catalytic domain-containing protein</fullName>
    </recommendedName>
</protein>
<proteinExistence type="predicted"/>
<name>A0A2I0K452_PUNGR</name>
<dbReference type="InterPro" id="IPR025724">
    <property type="entry name" value="GAG-pre-integrase_dom"/>
</dbReference>
<dbReference type="Gene3D" id="3.30.420.10">
    <property type="entry name" value="Ribonuclease H-like superfamily/Ribonuclease H"/>
    <property type="match status" value="1"/>
</dbReference>
<feature type="domain" description="Integrase catalytic" evidence="1">
    <location>
        <begin position="85"/>
        <end position="201"/>
    </location>
</feature>
<dbReference type="AlphaFoldDB" id="A0A2I0K452"/>
<accession>A0A2I0K452</accession>
<dbReference type="PANTHER" id="PTHR42648:SF18">
    <property type="entry name" value="RETROTRANSPOSON, UNCLASSIFIED-LIKE PROTEIN"/>
    <property type="match status" value="1"/>
</dbReference>
<evidence type="ECO:0000313" key="3">
    <source>
        <dbReference type="Proteomes" id="UP000233551"/>
    </source>
</evidence>
<dbReference type="PROSITE" id="PS50994">
    <property type="entry name" value="INTEGRASE"/>
    <property type="match status" value="1"/>
</dbReference>
<dbReference type="InterPro" id="IPR001584">
    <property type="entry name" value="Integrase_cat-core"/>
</dbReference>
<keyword evidence="3" id="KW-1185">Reference proteome</keyword>
<dbReference type="Pfam" id="PF13976">
    <property type="entry name" value="gag_pre-integrs"/>
    <property type="match status" value="1"/>
</dbReference>
<dbReference type="InterPro" id="IPR039537">
    <property type="entry name" value="Retrotran_Ty1/copia-like"/>
</dbReference>
<dbReference type="GO" id="GO:0015074">
    <property type="term" value="P:DNA integration"/>
    <property type="evidence" value="ECO:0007669"/>
    <property type="project" value="InterPro"/>
</dbReference>
<dbReference type="STRING" id="22663.A0A2I0K452"/>
<dbReference type="Pfam" id="PF00665">
    <property type="entry name" value="rve"/>
    <property type="match status" value="1"/>
</dbReference>
<dbReference type="PANTHER" id="PTHR42648">
    <property type="entry name" value="TRANSPOSASE, PUTATIVE-RELATED"/>
    <property type="match status" value="1"/>
</dbReference>
<dbReference type="InterPro" id="IPR036397">
    <property type="entry name" value="RNaseH_sf"/>
</dbReference>
<sequence>MKGRRLESVYVMFAETACVDKTRRNETADLWHMWLSHVRYSKLDVMIKKSMLKGLPQLEVRIDVVYASCQYGKAYKLPHEESKFKASEPLDLSHSDVFRPVKQASIGGMKYMVTFINDFSRYVWVYFMKEKSETLSNFKDFKEAAEAEVGKGVCCLCIDNGGEYTSDEFSRFLRECQIRHQFTCASTLRQNDIAKRKNSKD</sequence>
<evidence type="ECO:0000259" key="1">
    <source>
        <dbReference type="PROSITE" id="PS50994"/>
    </source>
</evidence>
<dbReference type="GO" id="GO:0003676">
    <property type="term" value="F:nucleic acid binding"/>
    <property type="evidence" value="ECO:0007669"/>
    <property type="project" value="InterPro"/>
</dbReference>
<dbReference type="EMBL" id="PGOL01000893">
    <property type="protein sequence ID" value="PKI63324.1"/>
    <property type="molecule type" value="Genomic_DNA"/>
</dbReference>
<dbReference type="InterPro" id="IPR012337">
    <property type="entry name" value="RNaseH-like_sf"/>
</dbReference>
<reference evidence="2 3" key="1">
    <citation type="submission" date="2017-11" db="EMBL/GenBank/DDBJ databases">
        <title>De-novo sequencing of pomegranate (Punica granatum L.) genome.</title>
        <authorList>
            <person name="Akparov Z."/>
            <person name="Amiraslanov A."/>
            <person name="Hajiyeva S."/>
            <person name="Abbasov M."/>
            <person name="Kaur K."/>
            <person name="Hamwieh A."/>
            <person name="Solovyev V."/>
            <person name="Salamov A."/>
            <person name="Braich B."/>
            <person name="Kosarev P."/>
            <person name="Mahmoud A."/>
            <person name="Hajiyev E."/>
            <person name="Babayeva S."/>
            <person name="Izzatullayeva V."/>
            <person name="Mammadov A."/>
            <person name="Mammadov A."/>
            <person name="Sharifova S."/>
            <person name="Ojaghi J."/>
            <person name="Eynullazada K."/>
            <person name="Bayramov B."/>
            <person name="Abdulazimova A."/>
            <person name="Shahmuradov I."/>
        </authorList>
    </citation>
    <scope>NUCLEOTIDE SEQUENCE [LARGE SCALE GENOMIC DNA]</scope>
    <source>
        <strain evidence="3">cv. AG2017</strain>
        <tissue evidence="2">Leaf</tissue>
    </source>
</reference>
<organism evidence="2 3">
    <name type="scientific">Punica granatum</name>
    <name type="common">Pomegranate</name>
    <dbReference type="NCBI Taxonomy" id="22663"/>
    <lineage>
        <taxon>Eukaryota</taxon>
        <taxon>Viridiplantae</taxon>
        <taxon>Streptophyta</taxon>
        <taxon>Embryophyta</taxon>
        <taxon>Tracheophyta</taxon>
        <taxon>Spermatophyta</taxon>
        <taxon>Magnoliopsida</taxon>
        <taxon>eudicotyledons</taxon>
        <taxon>Gunneridae</taxon>
        <taxon>Pentapetalae</taxon>
        <taxon>rosids</taxon>
        <taxon>malvids</taxon>
        <taxon>Myrtales</taxon>
        <taxon>Lythraceae</taxon>
        <taxon>Punica</taxon>
    </lineage>
</organism>